<evidence type="ECO:0000313" key="1">
    <source>
        <dbReference type="EMBL" id="MFC6891027.1"/>
    </source>
</evidence>
<evidence type="ECO:0000313" key="2">
    <source>
        <dbReference type="Proteomes" id="UP001596296"/>
    </source>
</evidence>
<keyword evidence="2" id="KW-1185">Reference proteome</keyword>
<gene>
    <name evidence="1" type="ORF">ACFQE9_00045</name>
</gene>
<name>A0ABD5UUM2_9EURY</name>
<accession>A0ABD5UUM2</accession>
<reference evidence="1 2" key="1">
    <citation type="journal article" date="2019" name="Int. J. Syst. Evol. Microbiol.">
        <title>The Global Catalogue of Microorganisms (GCM) 10K type strain sequencing project: providing services to taxonomists for standard genome sequencing and annotation.</title>
        <authorList>
            <consortium name="The Broad Institute Genomics Platform"/>
            <consortium name="The Broad Institute Genome Sequencing Center for Infectious Disease"/>
            <person name="Wu L."/>
            <person name="Ma J."/>
        </authorList>
    </citation>
    <scope>NUCLEOTIDE SEQUENCE [LARGE SCALE GENOMIC DNA]</scope>
    <source>
        <strain evidence="1 2">SKJ47</strain>
    </source>
</reference>
<organism evidence="1 2">
    <name type="scientific">Halopenitus salinus</name>
    <dbReference type="NCBI Taxonomy" id="1198295"/>
    <lineage>
        <taxon>Archaea</taxon>
        <taxon>Methanobacteriati</taxon>
        <taxon>Methanobacteriota</taxon>
        <taxon>Stenosarchaea group</taxon>
        <taxon>Halobacteria</taxon>
        <taxon>Halobacteriales</taxon>
        <taxon>Haloferacaceae</taxon>
        <taxon>Halopenitus</taxon>
    </lineage>
</organism>
<dbReference type="RefSeq" id="WP_379738635.1">
    <property type="nucleotide sequence ID" value="NZ_JBHSVN010000001.1"/>
</dbReference>
<proteinExistence type="predicted"/>
<dbReference type="Proteomes" id="UP001596296">
    <property type="component" value="Unassembled WGS sequence"/>
</dbReference>
<protein>
    <submittedName>
        <fullName evidence="1">Uncharacterized protein</fullName>
    </submittedName>
</protein>
<dbReference type="EMBL" id="JBHSXL010000001">
    <property type="protein sequence ID" value="MFC6891027.1"/>
    <property type="molecule type" value="Genomic_DNA"/>
</dbReference>
<sequence>MSERKAELRQLSSELREHEAIADAFPARSFADRLVIVDVGDEPADTDATVPDGVVDRLGDHDLRAAEEVYGDDGGSTFAGDIGDATRHHFVDVRQEDSRQFEG</sequence>
<dbReference type="AlphaFoldDB" id="A0ABD5UUM2"/>
<comment type="caution">
    <text evidence="1">The sequence shown here is derived from an EMBL/GenBank/DDBJ whole genome shotgun (WGS) entry which is preliminary data.</text>
</comment>